<dbReference type="EMBL" id="QMEB01000007">
    <property type="protein sequence ID" value="NMG18266.1"/>
    <property type="molecule type" value="Genomic_DNA"/>
</dbReference>
<dbReference type="InterPro" id="IPR007263">
    <property type="entry name" value="DCC1-like"/>
</dbReference>
<dbReference type="PANTHER" id="PTHR33639">
    <property type="entry name" value="THIOL-DISULFIDE OXIDOREDUCTASE DCC"/>
    <property type="match status" value="1"/>
</dbReference>
<protein>
    <submittedName>
        <fullName evidence="1">Thiol-disulfide oxidoreductase</fullName>
    </submittedName>
</protein>
<evidence type="ECO:0000313" key="2">
    <source>
        <dbReference type="Proteomes" id="UP000718564"/>
    </source>
</evidence>
<dbReference type="RefSeq" id="WP_169153559.1">
    <property type="nucleotide sequence ID" value="NZ_CAWPJE010000271.1"/>
</dbReference>
<organism evidence="1 2">
    <name type="scientific">Brasilonema bromeliae SPC951</name>
    <dbReference type="NCBI Taxonomy" id="385972"/>
    <lineage>
        <taxon>Bacteria</taxon>
        <taxon>Bacillati</taxon>
        <taxon>Cyanobacteriota</taxon>
        <taxon>Cyanophyceae</taxon>
        <taxon>Nostocales</taxon>
        <taxon>Scytonemataceae</taxon>
        <taxon>Brasilonema</taxon>
        <taxon>Bromeliae group (in: Brasilonema)</taxon>
    </lineage>
</organism>
<accession>A0ABX1P2S4</accession>
<sequence length="140" mass="15736">MSYLVIYDGNCNLCVTGVQMLETLDQGQLFRYVAMQDESTLQQWGITPEDCELGMILIDADAPERRWQGSAAAEEIGRLLPNGSVFVDAYRALPGVKWAGDRFYEQIRDHRYTIFGKRSSTYESTYCIDGGCKVAKNDAS</sequence>
<proteinExistence type="predicted"/>
<comment type="caution">
    <text evidence="1">The sequence shown here is derived from an EMBL/GenBank/DDBJ whole genome shotgun (WGS) entry which is preliminary data.</text>
</comment>
<dbReference type="InterPro" id="IPR052927">
    <property type="entry name" value="DCC_oxidoreductase"/>
</dbReference>
<gene>
    <name evidence="1" type="ORF">DP116_01900</name>
</gene>
<dbReference type="PANTHER" id="PTHR33639:SF2">
    <property type="entry name" value="DUF393 DOMAIN-CONTAINING PROTEIN"/>
    <property type="match status" value="1"/>
</dbReference>
<evidence type="ECO:0000313" key="1">
    <source>
        <dbReference type="EMBL" id="NMG18266.1"/>
    </source>
</evidence>
<dbReference type="Pfam" id="PF04134">
    <property type="entry name" value="DCC1-like"/>
    <property type="match status" value="1"/>
</dbReference>
<reference evidence="1 2" key="1">
    <citation type="submission" date="2018-06" db="EMBL/GenBank/DDBJ databases">
        <title>Comparative genomics of Brasilonema spp. strains.</title>
        <authorList>
            <person name="Alvarenga D.O."/>
            <person name="Fiore M.F."/>
            <person name="Varani A.M."/>
        </authorList>
    </citation>
    <scope>NUCLEOTIDE SEQUENCE [LARGE SCALE GENOMIC DNA]</scope>
    <source>
        <strain evidence="1 2">SPC951</strain>
    </source>
</reference>
<keyword evidence="2" id="KW-1185">Reference proteome</keyword>
<name>A0ABX1P2S4_9CYAN</name>
<dbReference type="Proteomes" id="UP000718564">
    <property type="component" value="Unassembled WGS sequence"/>
</dbReference>